<dbReference type="Pfam" id="PF13417">
    <property type="entry name" value="GST_N_3"/>
    <property type="match status" value="1"/>
</dbReference>
<comment type="caution">
    <text evidence="4">The sequence shown here is derived from an EMBL/GenBank/DDBJ whole genome shotgun (WGS) entry which is preliminary data.</text>
</comment>
<dbReference type="OrthoDB" id="407432at2759"/>
<accession>A0A8S0ZYP0</accession>
<feature type="domain" description="GST N-terminal" evidence="2">
    <location>
        <begin position="30"/>
        <end position="112"/>
    </location>
</feature>
<dbReference type="Proteomes" id="UP000494256">
    <property type="component" value="Unassembled WGS sequence"/>
</dbReference>
<evidence type="ECO:0000313" key="5">
    <source>
        <dbReference type="Proteomes" id="UP000494256"/>
    </source>
</evidence>
<evidence type="ECO:0008006" key="6">
    <source>
        <dbReference type="Google" id="ProtNLM"/>
    </source>
</evidence>
<dbReference type="PROSITE" id="PS50405">
    <property type="entry name" value="GST_CTER"/>
    <property type="match status" value="1"/>
</dbReference>
<protein>
    <recommendedName>
        <fullName evidence="6">Glutathione S-transferase</fullName>
    </recommendedName>
</protein>
<evidence type="ECO:0000259" key="3">
    <source>
        <dbReference type="PROSITE" id="PS50405"/>
    </source>
</evidence>
<dbReference type="Pfam" id="PF00043">
    <property type="entry name" value="GST_C"/>
    <property type="match status" value="1"/>
</dbReference>
<proteinExistence type="predicted"/>
<feature type="domain" description="GST C-terminal" evidence="3">
    <location>
        <begin position="118"/>
        <end position="243"/>
    </location>
</feature>
<dbReference type="InterPro" id="IPR010987">
    <property type="entry name" value="Glutathione-S-Trfase_C-like"/>
</dbReference>
<name>A0A8S0ZYP0_ARCPL</name>
<dbReference type="Gene3D" id="3.40.30.10">
    <property type="entry name" value="Glutaredoxin"/>
    <property type="match status" value="1"/>
</dbReference>
<dbReference type="GO" id="GO:0004364">
    <property type="term" value="F:glutathione transferase activity"/>
    <property type="evidence" value="ECO:0007669"/>
    <property type="project" value="TreeGrafter"/>
</dbReference>
<dbReference type="InterPro" id="IPR004045">
    <property type="entry name" value="Glutathione_S-Trfase_N"/>
</dbReference>
<sequence>MEIVNNLSEDRRVIFSTKKAKKRELYKIAMVLTLYKKDTSAPCRSVFMVLEALGIKDVKLINMNLQQRDQFKEEYLRMNPQHTIPTLIDDDFVIWDSHAITTYLINKYAKDDSLYPNDARRRALVDQRLHFDTGVLFAALFATMVPVLYHGEKTFRPENFAKIKNAYDIIEKFFSGSWLTGDTLTLADICCVSTISSLNEIIPIDVNLYPKLTAWFTRCSTQEFYIKANMVGLQAFREMVKNAVA</sequence>
<dbReference type="FunFam" id="3.40.30.10:FF:000034">
    <property type="entry name" value="glutathione S-transferase 1"/>
    <property type="match status" value="1"/>
</dbReference>
<dbReference type="InterPro" id="IPR036249">
    <property type="entry name" value="Thioredoxin-like_sf"/>
</dbReference>
<dbReference type="GO" id="GO:0006749">
    <property type="term" value="P:glutathione metabolic process"/>
    <property type="evidence" value="ECO:0007669"/>
    <property type="project" value="TreeGrafter"/>
</dbReference>
<dbReference type="EMBL" id="CADEBD010000306">
    <property type="protein sequence ID" value="CAB3238658.1"/>
    <property type="molecule type" value="Genomic_DNA"/>
</dbReference>
<dbReference type="SFLD" id="SFLDG01153">
    <property type="entry name" value="Main.4:_Theta-like"/>
    <property type="match status" value="1"/>
</dbReference>
<dbReference type="SFLD" id="SFLDG00358">
    <property type="entry name" value="Main_(cytGST)"/>
    <property type="match status" value="1"/>
</dbReference>
<evidence type="ECO:0000313" key="4">
    <source>
        <dbReference type="EMBL" id="CAB3238658.1"/>
    </source>
</evidence>
<evidence type="ECO:0000256" key="1">
    <source>
        <dbReference type="ARBA" id="ARBA00011738"/>
    </source>
</evidence>
<dbReference type="CDD" id="cd03045">
    <property type="entry name" value="GST_N_Delta_Epsilon"/>
    <property type="match status" value="1"/>
</dbReference>
<dbReference type="InterPro" id="IPR004046">
    <property type="entry name" value="GST_C"/>
</dbReference>
<dbReference type="AlphaFoldDB" id="A0A8S0ZYP0"/>
<comment type="subunit">
    <text evidence="1">Homodimer.</text>
</comment>
<reference evidence="4 5" key="1">
    <citation type="submission" date="2020-04" db="EMBL/GenBank/DDBJ databases">
        <authorList>
            <person name="Wallbank WR R."/>
            <person name="Pardo Diaz C."/>
            <person name="Kozak K."/>
            <person name="Martin S."/>
            <person name="Jiggins C."/>
            <person name="Moest M."/>
            <person name="Warren A I."/>
            <person name="Byers J.R.P. K."/>
            <person name="Montejo-Kovacevich G."/>
            <person name="Yen C E."/>
        </authorList>
    </citation>
    <scope>NUCLEOTIDE SEQUENCE [LARGE SCALE GENOMIC DNA]</scope>
</reference>
<dbReference type="Gene3D" id="1.20.1050.10">
    <property type="match status" value="1"/>
</dbReference>
<dbReference type="PROSITE" id="PS50404">
    <property type="entry name" value="GST_NTER"/>
    <property type="match status" value="1"/>
</dbReference>
<evidence type="ECO:0000259" key="2">
    <source>
        <dbReference type="PROSITE" id="PS50404"/>
    </source>
</evidence>
<organism evidence="4 5">
    <name type="scientific">Arctia plantaginis</name>
    <name type="common">Wood tiger moth</name>
    <name type="synonym">Phalaena plantaginis</name>
    <dbReference type="NCBI Taxonomy" id="874455"/>
    <lineage>
        <taxon>Eukaryota</taxon>
        <taxon>Metazoa</taxon>
        <taxon>Ecdysozoa</taxon>
        <taxon>Arthropoda</taxon>
        <taxon>Hexapoda</taxon>
        <taxon>Insecta</taxon>
        <taxon>Pterygota</taxon>
        <taxon>Neoptera</taxon>
        <taxon>Endopterygota</taxon>
        <taxon>Lepidoptera</taxon>
        <taxon>Glossata</taxon>
        <taxon>Ditrysia</taxon>
        <taxon>Noctuoidea</taxon>
        <taxon>Erebidae</taxon>
        <taxon>Arctiinae</taxon>
        <taxon>Arctia</taxon>
    </lineage>
</organism>
<dbReference type="FunFam" id="1.20.1050.10:FF:000007">
    <property type="entry name" value="Glutathione S-transferase 1-1"/>
    <property type="match status" value="1"/>
</dbReference>
<dbReference type="SFLD" id="SFLDS00019">
    <property type="entry name" value="Glutathione_Transferase_(cytos"/>
    <property type="match status" value="1"/>
</dbReference>
<dbReference type="SUPFAM" id="SSF52833">
    <property type="entry name" value="Thioredoxin-like"/>
    <property type="match status" value="1"/>
</dbReference>
<dbReference type="InterPro" id="IPR040079">
    <property type="entry name" value="Glutathione_S-Trfase"/>
</dbReference>
<gene>
    <name evidence="4" type="ORF">APLA_LOCUS8332</name>
</gene>
<dbReference type="PANTHER" id="PTHR43969">
    <property type="entry name" value="GLUTATHIONE S TRANSFERASE D10, ISOFORM A-RELATED"/>
    <property type="match status" value="1"/>
</dbReference>
<dbReference type="InterPro" id="IPR036282">
    <property type="entry name" value="Glutathione-S-Trfase_C_sf"/>
</dbReference>
<dbReference type="PANTHER" id="PTHR43969:SF8">
    <property type="entry name" value="GLUTATHIONE S TRANSFERASE E13, ISOFORM A-RELATED"/>
    <property type="match status" value="1"/>
</dbReference>
<dbReference type="CDD" id="cd03177">
    <property type="entry name" value="GST_C_Delta_Epsilon"/>
    <property type="match status" value="1"/>
</dbReference>
<dbReference type="SUPFAM" id="SSF47616">
    <property type="entry name" value="GST C-terminal domain-like"/>
    <property type="match status" value="1"/>
</dbReference>